<evidence type="ECO:0000313" key="5">
    <source>
        <dbReference type="EMBL" id="KKT37671.1"/>
    </source>
</evidence>
<dbReference type="PROSITE" id="PS51459">
    <property type="entry name" value="FIDO"/>
    <property type="match status" value="1"/>
</dbReference>
<dbReference type="InterPro" id="IPR040198">
    <property type="entry name" value="Fido_containing"/>
</dbReference>
<dbReference type="PANTHER" id="PTHR13504:SF38">
    <property type="entry name" value="FIDO DOMAIN-CONTAINING PROTEIN"/>
    <property type="match status" value="1"/>
</dbReference>
<dbReference type="PANTHER" id="PTHR13504">
    <property type="entry name" value="FIDO DOMAIN-CONTAINING PROTEIN DDB_G0283145"/>
    <property type="match status" value="1"/>
</dbReference>
<sequence length="296" mass="34663">MAIHSSVKNRIQKLKEIFDTLRFGKESLLTVLDEAELPENIYNSNAIENSTLTLKETERILMDLEVSRKVTVRELFEAKNLSRVIEYKKNKVHEQDITIELMLFLHTVLMNGINDAIAGRFRQNDEYVRIGTYVAIPPEHVEARMKELLVEYTSDLSSYFLEKITMFHLAFESIHPFNDGNGRLGRVLTNYQLIRLGFPRIIIRQKDKQLYYRAFTEYQNDKKTKLMEKVISLALLESLHKRITYLEGKTIVLLSDYIRKQNLRASAVFNTARRQTISAFREKGVWKIGIEENIKE</sequence>
<evidence type="ECO:0000256" key="2">
    <source>
        <dbReference type="PIRSR" id="PIRSR640198-2"/>
    </source>
</evidence>
<feature type="binding site" evidence="2">
    <location>
        <begin position="211"/>
        <end position="212"/>
    </location>
    <ligand>
        <name>ATP</name>
        <dbReference type="ChEBI" id="CHEBI:30616"/>
    </ligand>
</feature>
<dbReference type="GO" id="GO:0005524">
    <property type="term" value="F:ATP binding"/>
    <property type="evidence" value="ECO:0007669"/>
    <property type="project" value="UniProtKB-KW"/>
</dbReference>
<dbReference type="Proteomes" id="UP000034617">
    <property type="component" value="Unassembled WGS sequence"/>
</dbReference>
<dbReference type="AlphaFoldDB" id="A0A0G1GRJ1"/>
<name>A0A0G1GRJ1_9BACT</name>
<organism evidence="5 6">
    <name type="scientific">Candidatus Gottesmanbacteria bacterium GW2011_GWB1_44_11c</name>
    <dbReference type="NCBI Taxonomy" id="1618447"/>
    <lineage>
        <taxon>Bacteria</taxon>
        <taxon>Candidatus Gottesmaniibacteriota</taxon>
    </lineage>
</organism>
<dbReference type="InterPro" id="IPR036597">
    <property type="entry name" value="Fido-like_dom_sf"/>
</dbReference>
<comment type="caution">
    <text evidence="5">The sequence shown here is derived from an EMBL/GenBank/DDBJ whole genome shotgun (WGS) entry which is preliminary data.</text>
</comment>
<reference evidence="5 6" key="1">
    <citation type="journal article" date="2015" name="Nature">
        <title>rRNA introns, odd ribosomes, and small enigmatic genomes across a large radiation of phyla.</title>
        <authorList>
            <person name="Brown C.T."/>
            <person name="Hug L.A."/>
            <person name="Thomas B.C."/>
            <person name="Sharon I."/>
            <person name="Castelle C.J."/>
            <person name="Singh A."/>
            <person name="Wilkins M.J."/>
            <person name="Williams K.H."/>
            <person name="Banfield J.F."/>
        </authorList>
    </citation>
    <scope>NUCLEOTIDE SEQUENCE [LARGE SCALE GENOMIC DNA]</scope>
</reference>
<protein>
    <recommendedName>
        <fullName evidence="4">Fido domain-containing protein</fullName>
    </recommendedName>
</protein>
<keyword evidence="2" id="KW-0067">ATP-binding</keyword>
<feature type="binding site" evidence="2">
    <location>
        <begin position="179"/>
        <end position="186"/>
    </location>
    <ligand>
        <name>ATP</name>
        <dbReference type="ChEBI" id="CHEBI:30616"/>
    </ligand>
</feature>
<evidence type="ECO:0000256" key="1">
    <source>
        <dbReference type="PIRSR" id="PIRSR640198-1"/>
    </source>
</evidence>
<dbReference type="PATRIC" id="fig|1618447.3.peg.633"/>
<feature type="domain" description="Fido" evidence="4">
    <location>
        <begin position="97"/>
        <end position="236"/>
    </location>
</feature>
<dbReference type="SUPFAM" id="SSF140931">
    <property type="entry name" value="Fic-like"/>
    <property type="match status" value="1"/>
</dbReference>
<feature type="active site" evidence="1">
    <location>
        <position position="175"/>
    </location>
</feature>
<dbReference type="Gene3D" id="1.10.3290.10">
    <property type="entry name" value="Fido-like domain"/>
    <property type="match status" value="1"/>
</dbReference>
<gene>
    <name evidence="5" type="ORF">UW22_C0020G0008</name>
</gene>
<proteinExistence type="predicted"/>
<feature type="site" description="Important for autoinhibition of adenylyltransferase activity" evidence="3">
    <location>
        <position position="48"/>
    </location>
</feature>
<evidence type="ECO:0000259" key="4">
    <source>
        <dbReference type="PROSITE" id="PS51459"/>
    </source>
</evidence>
<keyword evidence="2" id="KW-0547">Nucleotide-binding</keyword>
<dbReference type="EMBL" id="LCHM01000020">
    <property type="protein sequence ID" value="KKT37671.1"/>
    <property type="molecule type" value="Genomic_DNA"/>
</dbReference>
<dbReference type="InterPro" id="IPR003812">
    <property type="entry name" value="Fido"/>
</dbReference>
<accession>A0A0G1GRJ1</accession>
<dbReference type="Pfam" id="PF02661">
    <property type="entry name" value="Fic"/>
    <property type="match status" value="1"/>
</dbReference>
<evidence type="ECO:0000256" key="3">
    <source>
        <dbReference type="PIRSR" id="PIRSR640198-3"/>
    </source>
</evidence>
<evidence type="ECO:0000313" key="6">
    <source>
        <dbReference type="Proteomes" id="UP000034617"/>
    </source>
</evidence>